<dbReference type="InterPro" id="IPR006317">
    <property type="entry name" value="Ubiquinol_cyt_c_Rdtase_Fe-S-su"/>
</dbReference>
<keyword evidence="2" id="KW-0001">2Fe-2S</keyword>
<keyword evidence="9" id="KW-0249">Electron transport</keyword>
<sequence>MSLTPVKRRWLLTRIVQGFTVTGLGFLTYPFLKSWIPAFSEDTSLDVSLEALAPGESRLVRWRGRNLFVQRRSREMLRSLEASELALKDPTSLDSSQPAFAANNFRSLRPEVFVTYSNCTHLGCEVSAVNKDGIGFKCPCHQSDYDLAGRVLVDAAAPTNLEIPHYQFVSGNIIRLKLADDTQV</sequence>
<evidence type="ECO:0000256" key="6">
    <source>
        <dbReference type="ARBA" id="ARBA00023014"/>
    </source>
</evidence>
<keyword evidence="1" id="KW-0812">Transmembrane</keyword>
<dbReference type="NCBIfam" id="TIGR01416">
    <property type="entry name" value="Rieske_proteo"/>
    <property type="match status" value="1"/>
</dbReference>
<accession>A0A972VY47</accession>
<evidence type="ECO:0000256" key="10">
    <source>
        <dbReference type="RuleBase" id="RU004497"/>
    </source>
</evidence>
<reference evidence="12" key="1">
    <citation type="submission" date="2020-05" db="EMBL/GenBank/DDBJ databases">
        <title>Sulfur intermediates as new biogeochemical hubs in an aquatic model microbial ecosystem.</title>
        <authorList>
            <person name="Vigneron A."/>
        </authorList>
    </citation>
    <scope>NUCLEOTIDE SEQUENCE</scope>
    <source>
        <strain evidence="12">Bin.250</strain>
    </source>
</reference>
<dbReference type="InterPro" id="IPR014349">
    <property type="entry name" value="Rieske_Fe-S_prot"/>
</dbReference>
<keyword evidence="5" id="KW-0408">Iron</keyword>
<name>A0A972VY47_9GAMM</name>
<keyword evidence="6" id="KW-0411">Iron-sulfur</keyword>
<keyword evidence="7" id="KW-0472">Membrane</keyword>
<evidence type="ECO:0000313" key="12">
    <source>
        <dbReference type="EMBL" id="NQV66408.1"/>
    </source>
</evidence>
<comment type="cofactor">
    <cofactor evidence="9">
        <name>[2Fe-2S] cluster</name>
        <dbReference type="ChEBI" id="CHEBI:190135"/>
    </cofactor>
    <text evidence="9">Binds 1 [2Fe-2S] cluster per subunit.</text>
</comment>
<keyword evidence="8" id="KW-1015">Disulfide bond</keyword>
<dbReference type="PROSITE" id="PS51296">
    <property type="entry name" value="RIESKE"/>
    <property type="match status" value="1"/>
</dbReference>
<comment type="subunit">
    <text evidence="10">The main subunits of complex b-c1 are: cytochrome b, cytochrome c1 and the Rieske protein.</text>
</comment>
<evidence type="ECO:0000313" key="13">
    <source>
        <dbReference type="Proteomes" id="UP000754644"/>
    </source>
</evidence>
<evidence type="ECO:0000256" key="7">
    <source>
        <dbReference type="ARBA" id="ARBA00023136"/>
    </source>
</evidence>
<comment type="miscellaneous">
    <text evidence="9">The Rieske protein is a high potential 2Fe-2S protein.</text>
</comment>
<evidence type="ECO:0000256" key="3">
    <source>
        <dbReference type="ARBA" id="ARBA00022723"/>
    </source>
</evidence>
<evidence type="ECO:0000256" key="2">
    <source>
        <dbReference type="ARBA" id="ARBA00022714"/>
    </source>
</evidence>
<keyword evidence="4" id="KW-1133">Transmembrane helix</keyword>
<dbReference type="SUPFAM" id="SSF50022">
    <property type="entry name" value="ISP domain"/>
    <property type="match status" value="1"/>
</dbReference>
<dbReference type="GO" id="GO:0008121">
    <property type="term" value="F:quinol-cytochrome-c reductase activity"/>
    <property type="evidence" value="ECO:0007669"/>
    <property type="project" value="UniProtKB-EC"/>
</dbReference>
<organism evidence="12 13">
    <name type="scientific">SAR86 cluster bacterium</name>
    <dbReference type="NCBI Taxonomy" id="2030880"/>
    <lineage>
        <taxon>Bacteria</taxon>
        <taxon>Pseudomonadati</taxon>
        <taxon>Pseudomonadota</taxon>
        <taxon>Gammaproteobacteria</taxon>
        <taxon>SAR86 cluster</taxon>
    </lineage>
</organism>
<evidence type="ECO:0000256" key="5">
    <source>
        <dbReference type="ARBA" id="ARBA00023004"/>
    </source>
</evidence>
<dbReference type="GO" id="GO:0051537">
    <property type="term" value="F:2 iron, 2 sulfur cluster binding"/>
    <property type="evidence" value="ECO:0007669"/>
    <property type="project" value="UniProtKB-KW"/>
</dbReference>
<comment type="caution">
    <text evidence="12">The sequence shown here is derived from an EMBL/GenBank/DDBJ whole genome shotgun (WGS) entry which is preliminary data.</text>
</comment>
<keyword evidence="3" id="KW-0479">Metal-binding</keyword>
<dbReference type="Pfam" id="PF00355">
    <property type="entry name" value="Rieske"/>
    <property type="match status" value="1"/>
</dbReference>
<evidence type="ECO:0000256" key="9">
    <source>
        <dbReference type="RuleBase" id="RU004494"/>
    </source>
</evidence>
<dbReference type="InterPro" id="IPR036922">
    <property type="entry name" value="Rieske_2Fe-2S_sf"/>
</dbReference>
<evidence type="ECO:0000259" key="11">
    <source>
        <dbReference type="PROSITE" id="PS51296"/>
    </source>
</evidence>
<dbReference type="EMBL" id="JABMOJ010000515">
    <property type="protein sequence ID" value="NQV66408.1"/>
    <property type="molecule type" value="Genomic_DNA"/>
</dbReference>
<dbReference type="GO" id="GO:0046872">
    <property type="term" value="F:metal ion binding"/>
    <property type="evidence" value="ECO:0007669"/>
    <property type="project" value="UniProtKB-KW"/>
</dbReference>
<dbReference type="AlphaFoldDB" id="A0A972VY47"/>
<gene>
    <name evidence="12" type="primary">petA</name>
    <name evidence="12" type="ORF">HQ497_13685</name>
</gene>
<evidence type="ECO:0000256" key="4">
    <source>
        <dbReference type="ARBA" id="ARBA00022989"/>
    </source>
</evidence>
<evidence type="ECO:0000256" key="8">
    <source>
        <dbReference type="ARBA" id="ARBA00023157"/>
    </source>
</evidence>
<dbReference type="EC" id="7.1.1.8" evidence="9"/>
<proteinExistence type="predicted"/>
<feature type="domain" description="Rieske" evidence="11">
    <location>
        <begin position="77"/>
        <end position="175"/>
    </location>
</feature>
<dbReference type="Proteomes" id="UP000754644">
    <property type="component" value="Unassembled WGS sequence"/>
</dbReference>
<protein>
    <recommendedName>
        <fullName evidence="9">Ubiquinol-cytochrome c reductase iron-sulfur subunit</fullName>
        <ecNumber evidence="9">7.1.1.8</ecNumber>
    </recommendedName>
</protein>
<dbReference type="Gene3D" id="2.102.10.10">
    <property type="entry name" value="Rieske [2Fe-2S] iron-sulphur domain"/>
    <property type="match status" value="1"/>
</dbReference>
<comment type="catalytic activity">
    <reaction evidence="9">
        <text>a quinol + 2 Fe(III)-[cytochrome c](out) = a quinone + 2 Fe(II)-[cytochrome c](out) + 2 H(+)(out)</text>
        <dbReference type="Rhea" id="RHEA:11484"/>
        <dbReference type="Rhea" id="RHEA-COMP:10350"/>
        <dbReference type="Rhea" id="RHEA-COMP:14399"/>
        <dbReference type="ChEBI" id="CHEBI:15378"/>
        <dbReference type="ChEBI" id="CHEBI:24646"/>
        <dbReference type="ChEBI" id="CHEBI:29033"/>
        <dbReference type="ChEBI" id="CHEBI:29034"/>
        <dbReference type="ChEBI" id="CHEBI:132124"/>
        <dbReference type="EC" id="7.1.1.8"/>
    </reaction>
</comment>
<dbReference type="PANTHER" id="PTHR10134">
    <property type="entry name" value="CYTOCHROME B-C1 COMPLEX SUBUNIT RIESKE, MITOCHONDRIAL"/>
    <property type="match status" value="1"/>
</dbReference>
<evidence type="ECO:0000256" key="1">
    <source>
        <dbReference type="ARBA" id="ARBA00022692"/>
    </source>
</evidence>
<keyword evidence="9" id="KW-0813">Transport</keyword>
<dbReference type="CDD" id="cd03470">
    <property type="entry name" value="Rieske_cytochrome_bc1"/>
    <property type="match status" value="1"/>
</dbReference>
<dbReference type="InterPro" id="IPR017941">
    <property type="entry name" value="Rieske_2Fe-2S"/>
</dbReference>